<dbReference type="AlphaFoldDB" id="A0AAV5LAI3"/>
<protein>
    <submittedName>
        <fullName evidence="1">Uncharacterized protein</fullName>
    </submittedName>
</protein>
<evidence type="ECO:0000313" key="1">
    <source>
        <dbReference type="EMBL" id="GKV34080.1"/>
    </source>
</evidence>
<accession>A0AAV5LAI3</accession>
<evidence type="ECO:0000313" key="2">
    <source>
        <dbReference type="Proteomes" id="UP001054252"/>
    </source>
</evidence>
<proteinExistence type="predicted"/>
<organism evidence="1 2">
    <name type="scientific">Rubroshorea leprosula</name>
    <dbReference type="NCBI Taxonomy" id="152421"/>
    <lineage>
        <taxon>Eukaryota</taxon>
        <taxon>Viridiplantae</taxon>
        <taxon>Streptophyta</taxon>
        <taxon>Embryophyta</taxon>
        <taxon>Tracheophyta</taxon>
        <taxon>Spermatophyta</taxon>
        <taxon>Magnoliopsida</taxon>
        <taxon>eudicotyledons</taxon>
        <taxon>Gunneridae</taxon>
        <taxon>Pentapetalae</taxon>
        <taxon>rosids</taxon>
        <taxon>malvids</taxon>
        <taxon>Malvales</taxon>
        <taxon>Dipterocarpaceae</taxon>
        <taxon>Rubroshorea</taxon>
    </lineage>
</organism>
<reference evidence="1 2" key="1">
    <citation type="journal article" date="2021" name="Commun. Biol.">
        <title>The genome of Shorea leprosula (Dipterocarpaceae) highlights the ecological relevance of drought in aseasonal tropical rainforests.</title>
        <authorList>
            <person name="Ng K.K.S."/>
            <person name="Kobayashi M.J."/>
            <person name="Fawcett J.A."/>
            <person name="Hatakeyama M."/>
            <person name="Paape T."/>
            <person name="Ng C.H."/>
            <person name="Ang C.C."/>
            <person name="Tnah L.H."/>
            <person name="Lee C.T."/>
            <person name="Nishiyama T."/>
            <person name="Sese J."/>
            <person name="O'Brien M.J."/>
            <person name="Copetti D."/>
            <person name="Mohd Noor M.I."/>
            <person name="Ong R.C."/>
            <person name="Putra M."/>
            <person name="Sireger I.Z."/>
            <person name="Indrioko S."/>
            <person name="Kosugi Y."/>
            <person name="Izuno A."/>
            <person name="Isagi Y."/>
            <person name="Lee S.L."/>
            <person name="Shimizu K.K."/>
        </authorList>
    </citation>
    <scope>NUCLEOTIDE SEQUENCE [LARGE SCALE GENOMIC DNA]</scope>
    <source>
        <strain evidence="1">214</strain>
    </source>
</reference>
<gene>
    <name evidence="1" type="ORF">SLEP1_g42501</name>
</gene>
<name>A0AAV5LAI3_9ROSI</name>
<comment type="caution">
    <text evidence="1">The sequence shown here is derived from an EMBL/GenBank/DDBJ whole genome shotgun (WGS) entry which is preliminary data.</text>
</comment>
<sequence length="265" mass="30247">MNMAKARVLVASKDRRLVMLRLKALMKNMDEALAKNMEEAPAKNMEEAPVKDMEEDLVKNINKALAKFILKCNEKRTKASAAQNFYLLYRCRQEENRKLEFWTLNTWCRHCESCIDITAVLDKGMPYLVVALKESIPNKDEINVDEPVKSILKKAVSSRKIMSKDKSSFVPAKLSDIDNMHNKAKKVMIENASKNLYATVRMKVTPFAEMAYLDKGKFNMAGSDMAGNWDEQIDKLAKHVENVQNSLVDKKELMLKLAKLPNEVA</sequence>
<dbReference type="Proteomes" id="UP001054252">
    <property type="component" value="Unassembled WGS sequence"/>
</dbReference>
<dbReference type="EMBL" id="BPVZ01000103">
    <property type="protein sequence ID" value="GKV34080.1"/>
    <property type="molecule type" value="Genomic_DNA"/>
</dbReference>
<keyword evidence="2" id="KW-1185">Reference proteome</keyword>